<gene>
    <name evidence="1" type="ORF">LITE_LOCUS12104</name>
</gene>
<proteinExistence type="predicted"/>
<dbReference type="EMBL" id="CAMGYJ010000004">
    <property type="protein sequence ID" value="CAI0403582.1"/>
    <property type="molecule type" value="Genomic_DNA"/>
</dbReference>
<keyword evidence="2" id="KW-1185">Reference proteome</keyword>
<dbReference type="Proteomes" id="UP001154282">
    <property type="component" value="Unassembled WGS sequence"/>
</dbReference>
<dbReference type="PANTHER" id="PTHR43443">
    <property type="entry name" value="3-HEXULOSE-6-PHOSPHATE ISOMERASE"/>
    <property type="match status" value="1"/>
</dbReference>
<organism evidence="1 2">
    <name type="scientific">Linum tenue</name>
    <dbReference type="NCBI Taxonomy" id="586396"/>
    <lineage>
        <taxon>Eukaryota</taxon>
        <taxon>Viridiplantae</taxon>
        <taxon>Streptophyta</taxon>
        <taxon>Embryophyta</taxon>
        <taxon>Tracheophyta</taxon>
        <taxon>Spermatophyta</taxon>
        <taxon>Magnoliopsida</taxon>
        <taxon>eudicotyledons</taxon>
        <taxon>Gunneridae</taxon>
        <taxon>Pentapetalae</taxon>
        <taxon>rosids</taxon>
        <taxon>fabids</taxon>
        <taxon>Malpighiales</taxon>
        <taxon>Linaceae</taxon>
        <taxon>Linum</taxon>
    </lineage>
</organism>
<reference evidence="1" key="1">
    <citation type="submission" date="2022-08" db="EMBL/GenBank/DDBJ databases">
        <authorList>
            <person name="Gutierrez-Valencia J."/>
        </authorList>
    </citation>
    <scope>NUCLEOTIDE SEQUENCE</scope>
</reference>
<name>A0AAV0J110_9ROSI</name>
<evidence type="ECO:0000313" key="2">
    <source>
        <dbReference type="Proteomes" id="UP001154282"/>
    </source>
</evidence>
<protein>
    <submittedName>
        <fullName evidence="1">Uncharacterized protein</fullName>
    </submittedName>
</protein>
<dbReference type="GO" id="GO:0016853">
    <property type="term" value="F:isomerase activity"/>
    <property type="evidence" value="ECO:0007669"/>
    <property type="project" value="InterPro"/>
</dbReference>
<accession>A0AAV0J110</accession>
<evidence type="ECO:0000313" key="1">
    <source>
        <dbReference type="EMBL" id="CAI0403582.1"/>
    </source>
</evidence>
<dbReference type="PANTHER" id="PTHR43443:SF1">
    <property type="entry name" value="3-HEXULOSE-6-PHOSPHATE ISOMERASE"/>
    <property type="match status" value="1"/>
</dbReference>
<dbReference type="AlphaFoldDB" id="A0AAV0J110"/>
<dbReference type="InterPro" id="IPR017552">
    <property type="entry name" value="PHI/rmpB"/>
</dbReference>
<sequence>MTTPPISAGNLLVASAVPGGFSTVDALCFVARSRGGEVLLLAARPETESCVHASKVFYVRRRLSPVMALGKGNRAAAVRFCRSVRVVRDDDVQVG</sequence>
<comment type="caution">
    <text evidence="1">The sequence shown here is derived from an EMBL/GenBank/DDBJ whole genome shotgun (WGS) entry which is preliminary data.</text>
</comment>